<sequence length="115" mass="12641">MAEQNEKTGQFLPGNKGNGGRRKGARNRLHADFVVALQEHFTELGKVAIDIVFKESPKDYLRIITAVLPKEFILEDGRLDAMGDEEIAEYLAEIRRLKTEQVGSGAGDGAKASLN</sequence>
<evidence type="ECO:0000313" key="3">
    <source>
        <dbReference type="Proteomes" id="UP000181962"/>
    </source>
</evidence>
<organism evidence="2 3">
    <name type="scientific">Bradyrhizobium japonicum</name>
    <dbReference type="NCBI Taxonomy" id="375"/>
    <lineage>
        <taxon>Bacteria</taxon>
        <taxon>Pseudomonadati</taxon>
        <taxon>Pseudomonadota</taxon>
        <taxon>Alphaproteobacteria</taxon>
        <taxon>Hyphomicrobiales</taxon>
        <taxon>Nitrobacteraceae</taxon>
        <taxon>Bradyrhizobium</taxon>
    </lineage>
</organism>
<name>A0A1L3FDM4_BRAJP</name>
<evidence type="ECO:0008006" key="4">
    <source>
        <dbReference type="Google" id="ProtNLM"/>
    </source>
</evidence>
<evidence type="ECO:0000313" key="2">
    <source>
        <dbReference type="EMBL" id="APG11405.1"/>
    </source>
</evidence>
<dbReference type="RefSeq" id="WP_223154004.1">
    <property type="nucleotide sequence ID" value="NZ_CP017637.1"/>
</dbReference>
<dbReference type="EMBL" id="CP017637">
    <property type="protein sequence ID" value="APG11405.1"/>
    <property type="molecule type" value="Genomic_DNA"/>
</dbReference>
<feature type="region of interest" description="Disordered" evidence="1">
    <location>
        <begin position="1"/>
        <end position="24"/>
    </location>
</feature>
<gene>
    <name evidence="2" type="ORF">BKD09_24020</name>
</gene>
<evidence type="ECO:0000256" key="1">
    <source>
        <dbReference type="SAM" id="MobiDB-lite"/>
    </source>
</evidence>
<protein>
    <recommendedName>
        <fullName evidence="4">DUF5681 domain-containing protein</fullName>
    </recommendedName>
</protein>
<dbReference type="AlphaFoldDB" id="A0A1L3FDM4"/>
<reference evidence="2 3" key="1">
    <citation type="submission" date="2016-11" db="EMBL/GenBank/DDBJ databases">
        <title>Complete Genome Sequence of Bradyrhizobium sp. strain J5, an isolated from soybean nodule in Hokkaido.</title>
        <authorList>
            <person name="Kanehara K."/>
        </authorList>
    </citation>
    <scope>NUCLEOTIDE SEQUENCE [LARGE SCALE GENOMIC DNA]</scope>
    <source>
        <strain evidence="2 3">J5</strain>
    </source>
</reference>
<dbReference type="Proteomes" id="UP000181962">
    <property type="component" value="Chromosome"/>
</dbReference>
<accession>A0A1L3FDM4</accession>
<proteinExistence type="predicted"/>